<evidence type="ECO:0000256" key="1">
    <source>
        <dbReference type="SAM" id="MobiDB-lite"/>
    </source>
</evidence>
<dbReference type="Proteomes" id="UP000032067">
    <property type="component" value="Unassembled WGS sequence"/>
</dbReference>
<dbReference type="SUPFAM" id="SSF69349">
    <property type="entry name" value="Phage fibre proteins"/>
    <property type="match status" value="1"/>
</dbReference>
<dbReference type="Pfam" id="PF10106">
    <property type="entry name" value="DUF2345"/>
    <property type="match status" value="1"/>
</dbReference>
<reference evidence="5 6" key="1">
    <citation type="submission" date="2014-12" db="EMBL/GenBank/DDBJ databases">
        <title>16Stimator: statistical estimation of ribosomal gene copy numbers from draft genome assemblies.</title>
        <authorList>
            <person name="Perisin M.A."/>
            <person name="Vetter M."/>
            <person name="Gilbert J.A."/>
            <person name="Bergelson J."/>
        </authorList>
    </citation>
    <scope>NUCLEOTIDE SEQUENCE [LARGE SCALE GENOMIC DNA]</scope>
    <source>
        <strain evidence="5 6">MEDvA23</strain>
    </source>
</reference>
<dbReference type="AlphaFoldDB" id="A0A0D0LU34"/>
<feature type="region of interest" description="Disordered" evidence="1">
    <location>
        <begin position="192"/>
        <end position="227"/>
    </location>
</feature>
<feature type="domain" description="Gp5/Type VI secretion system Vgr protein OB-fold" evidence="2">
    <location>
        <begin position="2"/>
        <end position="34"/>
    </location>
</feature>
<dbReference type="SUPFAM" id="SSF69255">
    <property type="entry name" value="gp5 N-terminal domain-like"/>
    <property type="match status" value="1"/>
</dbReference>
<dbReference type="InterPro" id="IPR037026">
    <property type="entry name" value="Vgr_OB-fold_dom_sf"/>
</dbReference>
<feature type="domain" description="Putative type VI secretion system Rhs element associated Vgr" evidence="4">
    <location>
        <begin position="63"/>
        <end position="171"/>
    </location>
</feature>
<feature type="domain" description="DUF2345" evidence="3">
    <location>
        <begin position="223"/>
        <end position="285"/>
    </location>
</feature>
<evidence type="ECO:0008006" key="7">
    <source>
        <dbReference type="Google" id="ProtNLM"/>
    </source>
</evidence>
<evidence type="ECO:0000313" key="6">
    <source>
        <dbReference type="Proteomes" id="UP000032067"/>
    </source>
</evidence>
<evidence type="ECO:0000259" key="4">
    <source>
        <dbReference type="Pfam" id="PF13296"/>
    </source>
</evidence>
<protein>
    <recommendedName>
        <fullName evidence="7">Type VI secretion system tip protein VgrG</fullName>
    </recommendedName>
</protein>
<dbReference type="InterPro" id="IPR006531">
    <property type="entry name" value="Gp5/Vgr_OB"/>
</dbReference>
<evidence type="ECO:0000259" key="2">
    <source>
        <dbReference type="Pfam" id="PF04717"/>
    </source>
</evidence>
<evidence type="ECO:0000259" key="3">
    <source>
        <dbReference type="Pfam" id="PF10106"/>
    </source>
</evidence>
<feature type="compositionally biased region" description="Basic and acidic residues" evidence="1">
    <location>
        <begin position="208"/>
        <end position="219"/>
    </location>
</feature>
<evidence type="ECO:0000313" key="5">
    <source>
        <dbReference type="EMBL" id="KIQ21000.1"/>
    </source>
</evidence>
<dbReference type="Pfam" id="PF04717">
    <property type="entry name" value="Phage_base_V"/>
    <property type="match status" value="1"/>
</dbReference>
<dbReference type="InterPro" id="IPR018769">
    <property type="entry name" value="VgrG2_DUF2345"/>
</dbReference>
<accession>A0A0D0LU34</accession>
<dbReference type="Pfam" id="PF13296">
    <property type="entry name" value="T6SS_Vgr"/>
    <property type="match status" value="1"/>
</dbReference>
<dbReference type="RefSeq" id="WP_042582097.1">
    <property type="nucleotide sequence ID" value="NZ_JXQQ01000094.1"/>
</dbReference>
<feature type="non-terminal residue" evidence="5">
    <location>
        <position position="285"/>
    </location>
</feature>
<dbReference type="OrthoDB" id="1907165at2"/>
<dbReference type="InterPro" id="IPR028244">
    <property type="entry name" value="T6SS_Rhs_Vgr_dom"/>
</dbReference>
<dbReference type="EMBL" id="JXQQ01000094">
    <property type="protein sequence ID" value="KIQ21000.1"/>
    <property type="molecule type" value="Genomic_DNA"/>
</dbReference>
<feature type="non-terminal residue" evidence="5">
    <location>
        <position position="1"/>
    </location>
</feature>
<sequence>PNWGAHHLPRVGSEVLVSFIEGDIDRPVVSQQLYNGQDLPPWSAGTDSSANHAGVLSGWHSRALDGSGYNQWIADDAPGQVRTRLASSHAASQLNLGHLNAQSPDESNRGAWRGTGAELRSDAWVVTRAGEGLLISTLAQERAAGSVQDTASVRGQLAGALRESQNLSDAAGGAKALALKATALLQPLIDDIDPEKNGHYPGSVNGQDAREPKGGEGADSRQGQDPVPAFARPLMVLDANMSLNMATPASATVFAGEAIHWTAQEQAHMAAGKTVSFAAGKSVGL</sequence>
<name>A0A0D0LU34_VARPD</name>
<proteinExistence type="predicted"/>
<organism evidence="5 6">
    <name type="scientific">Variovorax paradoxus</name>
    <dbReference type="NCBI Taxonomy" id="34073"/>
    <lineage>
        <taxon>Bacteria</taxon>
        <taxon>Pseudomonadati</taxon>
        <taxon>Pseudomonadota</taxon>
        <taxon>Betaproteobacteria</taxon>
        <taxon>Burkholderiales</taxon>
        <taxon>Comamonadaceae</taxon>
        <taxon>Variovorax</taxon>
    </lineage>
</organism>
<comment type="caution">
    <text evidence="5">The sequence shown here is derived from an EMBL/GenBank/DDBJ whole genome shotgun (WGS) entry which is preliminary data.</text>
</comment>
<gene>
    <name evidence="5" type="ORF">RT97_27830</name>
</gene>
<dbReference type="Gene3D" id="2.40.50.230">
    <property type="entry name" value="Gp5 N-terminal domain"/>
    <property type="match status" value="1"/>
</dbReference>